<evidence type="ECO:0000313" key="2">
    <source>
        <dbReference type="Proteomes" id="UP000050640"/>
    </source>
</evidence>
<proteinExistence type="predicted"/>
<keyword evidence="2" id="KW-1185">Reference proteome</keyword>
<sequence>LLIRFFYFHCRNQSDDDEISQQIFRRTHRGSFYDNVPSSTPNSSNSSDFSQMKSVSDQERINDDVIFGVHSESSSLDRRIPNSSALQESKPERRISEIETRVMQLPNNVTCVRVGDTVDTIPSSFQQRQYYNVPVRCLQQQLYCNPFAAIQLS</sequence>
<evidence type="ECO:0000313" key="3">
    <source>
        <dbReference type="WBParaSite" id="EEL_0000697701-mRNA-1"/>
    </source>
</evidence>
<organism evidence="2 3">
    <name type="scientific">Elaeophora elaphi</name>
    <dbReference type="NCBI Taxonomy" id="1147741"/>
    <lineage>
        <taxon>Eukaryota</taxon>
        <taxon>Metazoa</taxon>
        <taxon>Ecdysozoa</taxon>
        <taxon>Nematoda</taxon>
        <taxon>Chromadorea</taxon>
        <taxon>Rhabditida</taxon>
        <taxon>Spirurina</taxon>
        <taxon>Spiruromorpha</taxon>
        <taxon>Filarioidea</taxon>
        <taxon>Onchocercidae</taxon>
        <taxon>Elaeophora</taxon>
    </lineage>
</organism>
<feature type="compositionally biased region" description="Low complexity" evidence="1">
    <location>
        <begin position="37"/>
        <end position="47"/>
    </location>
</feature>
<dbReference type="WBParaSite" id="EEL_0000697701-mRNA-1">
    <property type="protein sequence ID" value="EEL_0000697701-mRNA-1"/>
    <property type="gene ID" value="EEL_0000697701"/>
</dbReference>
<dbReference type="AlphaFoldDB" id="A0A0R3RXM3"/>
<name>A0A0R3RXM3_9BILA</name>
<evidence type="ECO:0000256" key="1">
    <source>
        <dbReference type="SAM" id="MobiDB-lite"/>
    </source>
</evidence>
<dbReference type="Proteomes" id="UP000050640">
    <property type="component" value="Unplaced"/>
</dbReference>
<dbReference type="STRING" id="1147741.A0A0R3RXM3"/>
<feature type="region of interest" description="Disordered" evidence="1">
    <location>
        <begin position="31"/>
        <end position="57"/>
    </location>
</feature>
<accession>A0A0R3RXM3</accession>
<reference evidence="3" key="1">
    <citation type="submission" date="2017-02" db="UniProtKB">
        <authorList>
            <consortium name="WormBaseParasite"/>
        </authorList>
    </citation>
    <scope>IDENTIFICATION</scope>
</reference>
<protein>
    <submittedName>
        <fullName evidence="3">Uncharacterized protein</fullName>
    </submittedName>
</protein>